<feature type="chain" id="PRO_5045234624" evidence="2">
    <location>
        <begin position="18"/>
        <end position="245"/>
    </location>
</feature>
<dbReference type="Proteomes" id="UP001652740">
    <property type="component" value="Unplaced"/>
</dbReference>
<feature type="region of interest" description="Disordered" evidence="1">
    <location>
        <begin position="63"/>
        <end position="99"/>
    </location>
</feature>
<keyword evidence="2" id="KW-0732">Signal</keyword>
<proteinExistence type="predicted"/>
<gene>
    <name evidence="4" type="primary">LOC113518376</name>
</gene>
<organism evidence="3 4">
    <name type="scientific">Galleria mellonella</name>
    <name type="common">Greater wax moth</name>
    <dbReference type="NCBI Taxonomy" id="7137"/>
    <lineage>
        <taxon>Eukaryota</taxon>
        <taxon>Metazoa</taxon>
        <taxon>Ecdysozoa</taxon>
        <taxon>Arthropoda</taxon>
        <taxon>Hexapoda</taxon>
        <taxon>Insecta</taxon>
        <taxon>Pterygota</taxon>
        <taxon>Neoptera</taxon>
        <taxon>Endopterygota</taxon>
        <taxon>Lepidoptera</taxon>
        <taxon>Glossata</taxon>
        <taxon>Ditrysia</taxon>
        <taxon>Pyraloidea</taxon>
        <taxon>Pyralidae</taxon>
        <taxon>Galleriinae</taxon>
        <taxon>Galleria</taxon>
    </lineage>
</organism>
<evidence type="ECO:0000313" key="4">
    <source>
        <dbReference type="RefSeq" id="XP_026759068.2"/>
    </source>
</evidence>
<evidence type="ECO:0000256" key="1">
    <source>
        <dbReference type="SAM" id="MobiDB-lite"/>
    </source>
</evidence>
<dbReference type="AlphaFoldDB" id="A0A6J1WTK9"/>
<reference evidence="4" key="1">
    <citation type="submission" date="2025-08" db="UniProtKB">
        <authorList>
            <consortium name="RefSeq"/>
        </authorList>
    </citation>
    <scope>IDENTIFICATION</scope>
    <source>
        <tissue evidence="4">Whole larvae</tissue>
    </source>
</reference>
<dbReference type="InParanoid" id="A0A6J1WTK9"/>
<dbReference type="KEGG" id="gmw:113518376"/>
<protein>
    <submittedName>
        <fullName evidence="4">Uncharacterized protein LOC113518376</fullName>
    </submittedName>
</protein>
<evidence type="ECO:0000313" key="3">
    <source>
        <dbReference type="Proteomes" id="UP001652740"/>
    </source>
</evidence>
<sequence>MWLEICFALLAISNTSCDVSSKMDFENEQDSVTTVVSNSSKVENEDVEVKHTIVVSTKLKNNNRRGLHSSSDGDSGILTYNVGHASRPNKDTDSGEVPVVPGFKAIETTQIRTPDSRQKGQIYPDSVFINRNIRDEYDVIPNIATNPMQWKPSNYFNNINWWGSSGHGERQPNFVRRIDRPTIGSPNNFHRKITIDGMREFYCRKCMEMSNGQMKGCIQQRSKPWYIIETTTNKVKLDGKLAKLN</sequence>
<feature type="signal peptide" evidence="2">
    <location>
        <begin position="1"/>
        <end position="17"/>
    </location>
</feature>
<dbReference type="RefSeq" id="XP_026759068.2">
    <property type="nucleotide sequence ID" value="XM_026903267.3"/>
</dbReference>
<name>A0A6J1WTK9_GALME</name>
<keyword evidence="3" id="KW-1185">Reference proteome</keyword>
<dbReference type="GeneID" id="113518376"/>
<accession>A0A6J1WTK9</accession>
<evidence type="ECO:0000256" key="2">
    <source>
        <dbReference type="SAM" id="SignalP"/>
    </source>
</evidence>